<dbReference type="EMBL" id="JACARF010000005">
    <property type="protein sequence ID" value="NWE75098.1"/>
    <property type="molecule type" value="Genomic_DNA"/>
</dbReference>
<comment type="caution">
    <text evidence="2">The sequence shown here is derived from an EMBL/GenBank/DDBJ whole genome shotgun (WGS) entry which is preliminary data.</text>
</comment>
<feature type="signal peptide" evidence="1">
    <location>
        <begin position="1"/>
        <end position="23"/>
    </location>
</feature>
<evidence type="ECO:0008006" key="4">
    <source>
        <dbReference type="Google" id="ProtNLM"/>
    </source>
</evidence>
<feature type="chain" id="PRO_5030745820" description="Acyltransferase" evidence="1">
    <location>
        <begin position="24"/>
        <end position="175"/>
    </location>
</feature>
<gene>
    <name evidence="2" type="ORF">HX828_05995</name>
</gene>
<sequence length="175" mass="19341">MIELRKNIAAFILLLMFSASVSALDANMRLENIKSLGLSVEIPKQFTPLSEKLAEIKYPSKRRPQVIYSNESGSVSFGISKLKKPELVGIDEIKDNILIAMKNLAPQASQIEAGGNKAWLITFTSKGLDADILNMQLYMLSDNNLIIATFNMTESNVNEYQSLGKKTLTSIKLNG</sequence>
<organism evidence="2 3">
    <name type="scientific">Pseudomonas yamanorum</name>
    <dbReference type="NCBI Taxonomy" id="515393"/>
    <lineage>
        <taxon>Bacteria</taxon>
        <taxon>Pseudomonadati</taxon>
        <taxon>Pseudomonadota</taxon>
        <taxon>Gammaproteobacteria</taxon>
        <taxon>Pseudomonadales</taxon>
        <taxon>Pseudomonadaceae</taxon>
        <taxon>Pseudomonas</taxon>
    </lineage>
</organism>
<evidence type="ECO:0000313" key="2">
    <source>
        <dbReference type="EMBL" id="NWE75098.1"/>
    </source>
</evidence>
<dbReference type="RefSeq" id="WP_177113022.1">
    <property type="nucleotide sequence ID" value="NZ_JACAOQ010000012.1"/>
</dbReference>
<proteinExistence type="predicted"/>
<reference evidence="2 3" key="1">
    <citation type="submission" date="2020-04" db="EMBL/GenBank/DDBJ databases">
        <title>Molecular characterization of pseudomonads from Agaricus bisporus reveal novel blotch 2 pathogens in Western Europe.</title>
        <authorList>
            <person name="Taparia T."/>
            <person name="Krijger M."/>
            <person name="Haynes E."/>
            <person name="Elpinstone J.G."/>
            <person name="Noble R."/>
            <person name="Van Der Wolf J."/>
        </authorList>
    </citation>
    <scope>NUCLEOTIDE SEQUENCE [LARGE SCALE GENOMIC DNA]</scope>
    <source>
        <strain evidence="2 3">IPO3781</strain>
    </source>
</reference>
<protein>
    <recommendedName>
        <fullName evidence="4">Acyltransferase</fullName>
    </recommendedName>
</protein>
<name>A0A7Y8FA23_9PSED</name>
<evidence type="ECO:0000313" key="3">
    <source>
        <dbReference type="Proteomes" id="UP000537188"/>
    </source>
</evidence>
<keyword evidence="1" id="KW-0732">Signal</keyword>
<evidence type="ECO:0000256" key="1">
    <source>
        <dbReference type="SAM" id="SignalP"/>
    </source>
</evidence>
<accession>A0A7Y8FA23</accession>
<dbReference type="AlphaFoldDB" id="A0A7Y8FA23"/>
<dbReference type="Proteomes" id="UP000537188">
    <property type="component" value="Unassembled WGS sequence"/>
</dbReference>